<protein>
    <submittedName>
        <fullName evidence="1">Uncharacterized protein</fullName>
    </submittedName>
</protein>
<dbReference type="Proteomes" id="UP001341281">
    <property type="component" value="Chromosome 03"/>
</dbReference>
<reference evidence="1 2" key="1">
    <citation type="submission" date="2024-02" db="EMBL/GenBank/DDBJ databases">
        <title>High-quality chromosome-scale genome assembly of Pensacola bahiagrass (Paspalum notatum Flugge var. saurae).</title>
        <authorList>
            <person name="Vega J.M."/>
            <person name="Podio M."/>
            <person name="Orjuela J."/>
            <person name="Siena L.A."/>
            <person name="Pessino S.C."/>
            <person name="Combes M.C."/>
            <person name="Mariac C."/>
            <person name="Albertini E."/>
            <person name="Pupilli F."/>
            <person name="Ortiz J.P.A."/>
            <person name="Leblanc O."/>
        </authorList>
    </citation>
    <scope>NUCLEOTIDE SEQUENCE [LARGE SCALE GENOMIC DNA]</scope>
    <source>
        <strain evidence="1">R1</strain>
        <tissue evidence="1">Leaf</tissue>
    </source>
</reference>
<keyword evidence="2" id="KW-1185">Reference proteome</keyword>
<evidence type="ECO:0000313" key="1">
    <source>
        <dbReference type="EMBL" id="WVZ61601.1"/>
    </source>
</evidence>
<accession>A0AAQ3WHM8</accession>
<dbReference type="AlphaFoldDB" id="A0AAQ3WHM8"/>
<name>A0AAQ3WHM8_PASNO</name>
<evidence type="ECO:0000313" key="2">
    <source>
        <dbReference type="Proteomes" id="UP001341281"/>
    </source>
</evidence>
<dbReference type="EMBL" id="CP144747">
    <property type="protein sequence ID" value="WVZ61601.1"/>
    <property type="molecule type" value="Genomic_DNA"/>
</dbReference>
<organism evidence="1 2">
    <name type="scientific">Paspalum notatum var. saurae</name>
    <dbReference type="NCBI Taxonomy" id="547442"/>
    <lineage>
        <taxon>Eukaryota</taxon>
        <taxon>Viridiplantae</taxon>
        <taxon>Streptophyta</taxon>
        <taxon>Embryophyta</taxon>
        <taxon>Tracheophyta</taxon>
        <taxon>Spermatophyta</taxon>
        <taxon>Magnoliopsida</taxon>
        <taxon>Liliopsida</taxon>
        <taxon>Poales</taxon>
        <taxon>Poaceae</taxon>
        <taxon>PACMAD clade</taxon>
        <taxon>Panicoideae</taxon>
        <taxon>Andropogonodae</taxon>
        <taxon>Paspaleae</taxon>
        <taxon>Paspalinae</taxon>
        <taxon>Paspalum</taxon>
    </lineage>
</organism>
<sequence>MQNEDLQMPPSLSKAANIETMGSDAVIHVIHNFQFSKRFKQKQRCQEVHLVAKFQQKCSSACAACSGVRVDAWRLPCNVLPQIVHPVEEFVMDKDLLMKHGKRSGEALGILEGNKVSGLTVETR</sequence>
<gene>
    <name evidence="1" type="ORF">U9M48_011453</name>
</gene>
<proteinExistence type="predicted"/>